<keyword evidence="5" id="KW-1185">Reference proteome</keyword>
<sequence length="400" mass="41971">MTVLAVLVPGTAAAAPSASGPTSSGGAEREPTPAELAAQAQKVTTLRELAQARAGSVKSARQASAAAALLAGQALEAYTTARRALEIAQEQEDRLDDELRIATTQARAAGERVGFWARQSYQSGSGLNASPMLNTLLGTNGGGQDADGFTTTLYTLRRIGESRAADLSAGRRARARAEKAAADATRATGTALAAARTADEARTTADNAVARQQRILDDAQAALGSSRGRVRTAEKKERQLRAALQSERSPDPAANVVTGVTGSCTADVTGYPNGEIPLTALCALATAPGQYLRADAAYAFDQLSTAYAQQFGTPICVTDSYRDYATQVRLYATKPQLAARPGTSNHGWGTATDLCGGVQHFGTPEHEWLFVNAPVFGWFHPAWAQPGGSRPEPWHWEFGG</sequence>
<dbReference type="SUPFAM" id="SSF55166">
    <property type="entry name" value="Hedgehog/DD-peptidase"/>
    <property type="match status" value="1"/>
</dbReference>
<organism evidence="4 5">
    <name type="scientific">Kineosporia mesophila</name>
    <dbReference type="NCBI Taxonomy" id="566012"/>
    <lineage>
        <taxon>Bacteria</taxon>
        <taxon>Bacillati</taxon>
        <taxon>Actinomycetota</taxon>
        <taxon>Actinomycetes</taxon>
        <taxon>Kineosporiales</taxon>
        <taxon>Kineosporiaceae</taxon>
        <taxon>Kineosporia</taxon>
    </lineage>
</organism>
<proteinExistence type="predicted"/>
<dbReference type="CDD" id="cd14814">
    <property type="entry name" value="Peptidase_M15"/>
    <property type="match status" value="1"/>
</dbReference>
<dbReference type="PANTHER" id="PTHR34385:SF1">
    <property type="entry name" value="PEPTIDOGLYCAN L-ALANYL-D-GLUTAMATE ENDOPEPTIDASE CWLK"/>
    <property type="match status" value="1"/>
</dbReference>
<evidence type="ECO:0000313" key="4">
    <source>
        <dbReference type="EMBL" id="GAA3613018.1"/>
    </source>
</evidence>
<evidence type="ECO:0000259" key="3">
    <source>
        <dbReference type="Pfam" id="PF02557"/>
    </source>
</evidence>
<gene>
    <name evidence="4" type="ORF">GCM10022223_31480</name>
</gene>
<keyword evidence="1" id="KW-0175">Coiled coil</keyword>
<comment type="caution">
    <text evidence="4">The sequence shown here is derived from an EMBL/GenBank/DDBJ whole genome shotgun (WGS) entry which is preliminary data.</text>
</comment>
<feature type="domain" description="D-alanyl-D-alanine carboxypeptidase-like core" evidence="3">
    <location>
        <begin position="290"/>
        <end position="399"/>
    </location>
</feature>
<dbReference type="EMBL" id="BAAAZO010000004">
    <property type="protein sequence ID" value="GAA3613018.1"/>
    <property type="molecule type" value="Genomic_DNA"/>
</dbReference>
<dbReference type="Gene3D" id="3.30.1380.10">
    <property type="match status" value="1"/>
</dbReference>
<accession>A0ABP6ZND8</accession>
<reference evidence="5" key="1">
    <citation type="journal article" date="2019" name="Int. J. Syst. Evol. Microbiol.">
        <title>The Global Catalogue of Microorganisms (GCM) 10K type strain sequencing project: providing services to taxonomists for standard genome sequencing and annotation.</title>
        <authorList>
            <consortium name="The Broad Institute Genomics Platform"/>
            <consortium name="The Broad Institute Genome Sequencing Center for Infectious Disease"/>
            <person name="Wu L."/>
            <person name="Ma J."/>
        </authorList>
    </citation>
    <scope>NUCLEOTIDE SEQUENCE [LARGE SCALE GENOMIC DNA]</scope>
    <source>
        <strain evidence="5">JCM 16902</strain>
    </source>
</reference>
<name>A0ABP6ZND8_9ACTN</name>
<dbReference type="InterPro" id="IPR003709">
    <property type="entry name" value="VanY-like_core_dom"/>
</dbReference>
<protein>
    <recommendedName>
        <fullName evidence="3">D-alanyl-D-alanine carboxypeptidase-like core domain-containing protein</fullName>
    </recommendedName>
</protein>
<feature type="coiled-coil region" evidence="1">
    <location>
        <begin position="78"/>
        <end position="105"/>
    </location>
</feature>
<evidence type="ECO:0000313" key="5">
    <source>
        <dbReference type="Proteomes" id="UP001501074"/>
    </source>
</evidence>
<dbReference type="Pfam" id="PF02557">
    <property type="entry name" value="VanY"/>
    <property type="match status" value="1"/>
</dbReference>
<dbReference type="Proteomes" id="UP001501074">
    <property type="component" value="Unassembled WGS sequence"/>
</dbReference>
<evidence type="ECO:0000256" key="1">
    <source>
        <dbReference type="SAM" id="Coils"/>
    </source>
</evidence>
<dbReference type="InterPro" id="IPR052179">
    <property type="entry name" value="DD-CPase-like"/>
</dbReference>
<feature type="region of interest" description="Disordered" evidence="2">
    <location>
        <begin position="12"/>
        <end position="34"/>
    </location>
</feature>
<evidence type="ECO:0000256" key="2">
    <source>
        <dbReference type="SAM" id="MobiDB-lite"/>
    </source>
</evidence>
<dbReference type="InterPro" id="IPR009045">
    <property type="entry name" value="Zn_M74/Hedgehog-like"/>
</dbReference>
<dbReference type="PANTHER" id="PTHR34385">
    <property type="entry name" value="D-ALANYL-D-ALANINE CARBOXYPEPTIDASE"/>
    <property type="match status" value="1"/>
</dbReference>
<feature type="compositionally biased region" description="Low complexity" evidence="2">
    <location>
        <begin position="12"/>
        <end position="26"/>
    </location>
</feature>